<sequence length="112" mass="12811">MKRGKYGNLKFNGFDSKKEAQFAADLERLKAAVNDDVRVVSVERQVRFCLIPAQRGADGKIIERKCDYLADFRVTRASGKVDVIDVKGYKTPEYIIKRKLMLHVHGIRVIEV</sequence>
<reference evidence="1 2" key="1">
    <citation type="journal article" date="2019" name="Nat. Med.">
        <title>A library of human gut bacterial isolates paired with longitudinal multiomics data enables mechanistic microbiome research.</title>
        <authorList>
            <person name="Poyet M."/>
            <person name="Groussin M."/>
            <person name="Gibbons S.M."/>
            <person name="Avila-Pacheco J."/>
            <person name="Jiang X."/>
            <person name="Kearney S.M."/>
            <person name="Perrotta A.R."/>
            <person name="Berdy B."/>
            <person name="Zhao S."/>
            <person name="Lieberman T.D."/>
            <person name="Swanson P.K."/>
            <person name="Smith M."/>
            <person name="Roesemann S."/>
            <person name="Alexander J.E."/>
            <person name="Rich S.A."/>
            <person name="Livny J."/>
            <person name="Vlamakis H."/>
            <person name="Clish C."/>
            <person name="Bullock K."/>
            <person name="Deik A."/>
            <person name="Scott J."/>
            <person name="Pierce K.A."/>
            <person name="Xavier R.J."/>
            <person name="Alm E.J."/>
        </authorList>
    </citation>
    <scope>NUCLEOTIDE SEQUENCE [LARGE SCALE GENOMIC DNA]</scope>
    <source>
        <strain evidence="1 2">BIOML-A41</strain>
    </source>
</reference>
<dbReference type="EMBL" id="WKLT01000115">
    <property type="protein sequence ID" value="MRY60736.1"/>
    <property type="molecule type" value="Genomic_DNA"/>
</dbReference>
<organism evidence="1 2">
    <name type="scientific">Parabacteroides distasonis</name>
    <dbReference type="NCBI Taxonomy" id="823"/>
    <lineage>
        <taxon>Bacteria</taxon>
        <taxon>Pseudomonadati</taxon>
        <taxon>Bacteroidota</taxon>
        <taxon>Bacteroidia</taxon>
        <taxon>Bacteroidales</taxon>
        <taxon>Tannerellaceae</taxon>
        <taxon>Parabacteroides</taxon>
    </lineage>
</organism>
<evidence type="ECO:0000313" key="2">
    <source>
        <dbReference type="Proteomes" id="UP000463337"/>
    </source>
</evidence>
<comment type="caution">
    <text evidence="1">The sequence shown here is derived from an EMBL/GenBank/DDBJ whole genome shotgun (WGS) entry which is preliminary data.</text>
</comment>
<dbReference type="Pfam" id="PF06356">
    <property type="entry name" value="DUF1064"/>
    <property type="match status" value="1"/>
</dbReference>
<protein>
    <submittedName>
        <fullName evidence="1">DUF1064 domain-containing protein</fullName>
    </submittedName>
</protein>
<dbReference type="AlphaFoldDB" id="A0A7K0GNM3"/>
<proteinExistence type="predicted"/>
<dbReference type="Proteomes" id="UP000463337">
    <property type="component" value="Unassembled WGS sequence"/>
</dbReference>
<gene>
    <name evidence="1" type="ORF">GKD59_23210</name>
</gene>
<evidence type="ECO:0000313" key="1">
    <source>
        <dbReference type="EMBL" id="MRY60736.1"/>
    </source>
</evidence>
<dbReference type="InterPro" id="IPR009414">
    <property type="entry name" value="DUF1064"/>
</dbReference>
<name>A0A7K0GNM3_PARDI</name>
<accession>A0A7K0GNM3</accession>
<dbReference type="RefSeq" id="WP_154398399.1">
    <property type="nucleotide sequence ID" value="NZ_WKLT01000115.1"/>
</dbReference>